<reference evidence="1 2" key="1">
    <citation type="submission" date="2019-03" db="EMBL/GenBank/DDBJ databases">
        <title>Genome Sequencing and Assembly of Various Microbes Isolated from Partially Reclaimed Soil and Acid Mine Drainage (AMD) Site.</title>
        <authorList>
            <person name="Steinbock B."/>
            <person name="Bechtold R."/>
            <person name="Sevigny J.L."/>
            <person name="Thomas D."/>
            <person name="Cuthill L.R."/>
            <person name="Aveiro Johannsen E.J."/>
            <person name="Thomas K."/>
            <person name="Ghosh A."/>
        </authorList>
    </citation>
    <scope>NUCLEOTIDE SEQUENCE [LARGE SCALE GENOMIC DNA]</scope>
    <source>
        <strain evidence="1 2">F-B2</strain>
    </source>
</reference>
<proteinExistence type="predicted"/>
<accession>A0A4R5YFS4</accession>
<protein>
    <submittedName>
        <fullName evidence="1">Uncharacterized protein</fullName>
    </submittedName>
</protein>
<evidence type="ECO:0000313" key="1">
    <source>
        <dbReference type="EMBL" id="TDL43843.1"/>
    </source>
</evidence>
<organism evidence="1 2">
    <name type="scientific">Microbacterium oleivorans</name>
    <dbReference type="NCBI Taxonomy" id="273677"/>
    <lineage>
        <taxon>Bacteria</taxon>
        <taxon>Bacillati</taxon>
        <taxon>Actinomycetota</taxon>
        <taxon>Actinomycetes</taxon>
        <taxon>Micrococcales</taxon>
        <taxon>Microbacteriaceae</taxon>
        <taxon>Microbacterium</taxon>
    </lineage>
</organism>
<name>A0A4R5YFS4_9MICO</name>
<dbReference type="AlphaFoldDB" id="A0A4R5YFS4"/>
<comment type="caution">
    <text evidence="1">The sequence shown here is derived from an EMBL/GenBank/DDBJ whole genome shotgun (WGS) entry which is preliminary data.</text>
</comment>
<sequence length="92" mass="10422">MALRRPRWQLNGDTFEVVREQGDMQWRRADGSTGQYIGPLDDLGYGIPRNPPTSWGPRQALFDLAFGYVSGFPITDVLVFSARSLLPPRRRG</sequence>
<dbReference type="Proteomes" id="UP000295633">
    <property type="component" value="Unassembled WGS sequence"/>
</dbReference>
<evidence type="ECO:0000313" key="2">
    <source>
        <dbReference type="Proteomes" id="UP000295633"/>
    </source>
</evidence>
<dbReference type="EMBL" id="SMZX01000002">
    <property type="protein sequence ID" value="TDL43843.1"/>
    <property type="molecule type" value="Genomic_DNA"/>
</dbReference>
<dbReference type="RefSeq" id="WP_133399844.1">
    <property type="nucleotide sequence ID" value="NZ_SMZX01000002.1"/>
</dbReference>
<gene>
    <name evidence="1" type="ORF">E2R54_11680</name>
</gene>